<evidence type="ECO:0000256" key="6">
    <source>
        <dbReference type="SAM" id="Phobius"/>
    </source>
</evidence>
<name>A0A9X2D4N0_9ACTN</name>
<feature type="transmembrane region" description="Helical" evidence="6">
    <location>
        <begin position="416"/>
        <end position="435"/>
    </location>
</feature>
<feature type="transmembrane region" description="Helical" evidence="6">
    <location>
        <begin position="249"/>
        <end position="275"/>
    </location>
</feature>
<dbReference type="GO" id="GO:0015086">
    <property type="term" value="F:cadmium ion transmembrane transporter activity"/>
    <property type="evidence" value="ECO:0007669"/>
    <property type="project" value="TreeGrafter"/>
</dbReference>
<dbReference type="EMBL" id="JAMOIL010000002">
    <property type="protein sequence ID" value="MCM0619271.1"/>
    <property type="molecule type" value="Genomic_DNA"/>
</dbReference>
<dbReference type="Pfam" id="PF01566">
    <property type="entry name" value="Nramp"/>
    <property type="match status" value="1"/>
</dbReference>
<evidence type="ECO:0000256" key="4">
    <source>
        <dbReference type="ARBA" id="ARBA00023136"/>
    </source>
</evidence>
<dbReference type="GO" id="GO:0005886">
    <property type="term" value="C:plasma membrane"/>
    <property type="evidence" value="ECO:0007669"/>
    <property type="project" value="TreeGrafter"/>
</dbReference>
<evidence type="ECO:0000313" key="8">
    <source>
        <dbReference type="Proteomes" id="UP001139485"/>
    </source>
</evidence>
<feature type="transmembrane region" description="Helical" evidence="6">
    <location>
        <begin position="106"/>
        <end position="127"/>
    </location>
</feature>
<keyword evidence="4 6" id="KW-0472">Membrane</keyword>
<gene>
    <name evidence="7" type="ORF">M8330_03035</name>
</gene>
<feature type="region of interest" description="Disordered" evidence="5">
    <location>
        <begin position="1"/>
        <end position="26"/>
    </location>
</feature>
<evidence type="ECO:0000256" key="3">
    <source>
        <dbReference type="ARBA" id="ARBA00022989"/>
    </source>
</evidence>
<comment type="subcellular location">
    <subcellularLocation>
        <location evidence="1">Membrane</location>
        <topology evidence="1">Multi-pass membrane protein</topology>
    </subcellularLocation>
</comment>
<dbReference type="GO" id="GO:0005384">
    <property type="term" value="F:manganese ion transmembrane transporter activity"/>
    <property type="evidence" value="ECO:0007669"/>
    <property type="project" value="TreeGrafter"/>
</dbReference>
<sequence>MSSTPVGTPSGSPADQPSGHAHGEGGPAPRWRLIGPGLVVAATGVGAADLVATLVAGSRYGYALLWTAVVGVLLKIVLVEGAGRYSLLTGRTIFQGWSSLGRWTHWYFGPYIVVWGFVYGAAAMAGTGLPLHALFPAVSVTWWGIASGLVGAALVLLGRYGLFEKVCSALVLFMFVTMVGAAVLAVPNIPDMVTGLVPTIPDGSLVYVLGLAGGVGGTITLAAYGYWLREKGWATPRYLRVMRLDNVTAYVVTGIFVIATLIVGAELLYSAGIAVSSGDQGLLDLGDVIKERYGTAAGTVFLVGFWAAAMSSLIGVWNGVSLMFADFVGHVRAERAERAGEADVDPDAPAYRLGGRWYRLYVLWLTVPPMAMLFLGKPVYLILAYGVLGAVFMPFLAVTLLWLLNTHRVPAGARNGWLSNAGLAICAALFGVLALNQLADLLL</sequence>
<dbReference type="PANTHER" id="PTHR11706:SF3">
    <property type="entry name" value="METAL ION TRANSPORT PROTEIN"/>
    <property type="match status" value="1"/>
</dbReference>
<accession>A0A9X2D4N0</accession>
<dbReference type="InterPro" id="IPR001046">
    <property type="entry name" value="NRAMP_fam"/>
</dbReference>
<keyword evidence="3 6" id="KW-1133">Transmembrane helix</keyword>
<dbReference type="Proteomes" id="UP001139485">
    <property type="component" value="Unassembled WGS sequence"/>
</dbReference>
<evidence type="ECO:0000256" key="5">
    <source>
        <dbReference type="SAM" id="MobiDB-lite"/>
    </source>
</evidence>
<feature type="transmembrane region" description="Helical" evidence="6">
    <location>
        <begin position="63"/>
        <end position="85"/>
    </location>
</feature>
<feature type="transmembrane region" description="Helical" evidence="6">
    <location>
        <begin position="358"/>
        <end position="376"/>
    </location>
</feature>
<keyword evidence="2 6" id="KW-0812">Transmembrane</keyword>
<evidence type="ECO:0000256" key="2">
    <source>
        <dbReference type="ARBA" id="ARBA00022692"/>
    </source>
</evidence>
<protein>
    <submittedName>
        <fullName evidence="7">Nramp family divalent metal transporter</fullName>
    </submittedName>
</protein>
<dbReference type="NCBIfam" id="NF037982">
    <property type="entry name" value="Nramp_1"/>
    <property type="match status" value="2"/>
</dbReference>
<feature type="transmembrane region" description="Helical" evidence="6">
    <location>
        <begin position="133"/>
        <end position="157"/>
    </location>
</feature>
<feature type="transmembrane region" description="Helical" evidence="6">
    <location>
        <begin position="206"/>
        <end position="228"/>
    </location>
</feature>
<reference evidence="7" key="1">
    <citation type="submission" date="2022-05" db="EMBL/GenBank/DDBJ databases">
        <authorList>
            <person name="Tuo L."/>
        </authorList>
    </citation>
    <scope>NUCLEOTIDE SEQUENCE</scope>
    <source>
        <strain evidence="7">BSK12Z-4</strain>
    </source>
</reference>
<feature type="transmembrane region" description="Helical" evidence="6">
    <location>
        <begin position="295"/>
        <end position="317"/>
    </location>
</feature>
<dbReference type="AlphaFoldDB" id="A0A9X2D4N0"/>
<dbReference type="RefSeq" id="WP_250826136.1">
    <property type="nucleotide sequence ID" value="NZ_JAMOIL010000002.1"/>
</dbReference>
<dbReference type="PANTHER" id="PTHR11706">
    <property type="entry name" value="SOLUTE CARRIER PROTEIN FAMILY 11 MEMBER"/>
    <property type="match status" value="1"/>
</dbReference>
<evidence type="ECO:0000313" key="7">
    <source>
        <dbReference type="EMBL" id="MCM0619271.1"/>
    </source>
</evidence>
<keyword evidence="8" id="KW-1185">Reference proteome</keyword>
<proteinExistence type="predicted"/>
<feature type="transmembrane region" description="Helical" evidence="6">
    <location>
        <begin position="169"/>
        <end position="186"/>
    </location>
</feature>
<feature type="transmembrane region" description="Helical" evidence="6">
    <location>
        <begin position="382"/>
        <end position="404"/>
    </location>
</feature>
<evidence type="ECO:0000256" key="1">
    <source>
        <dbReference type="ARBA" id="ARBA00004141"/>
    </source>
</evidence>
<dbReference type="GO" id="GO:0034755">
    <property type="term" value="P:iron ion transmembrane transport"/>
    <property type="evidence" value="ECO:0007669"/>
    <property type="project" value="TreeGrafter"/>
</dbReference>
<feature type="compositionally biased region" description="Low complexity" evidence="5">
    <location>
        <begin position="1"/>
        <end position="13"/>
    </location>
</feature>
<organism evidence="7 8">
    <name type="scientific">Nocardioides bruguierae</name>
    <dbReference type="NCBI Taxonomy" id="2945102"/>
    <lineage>
        <taxon>Bacteria</taxon>
        <taxon>Bacillati</taxon>
        <taxon>Actinomycetota</taxon>
        <taxon>Actinomycetes</taxon>
        <taxon>Propionibacteriales</taxon>
        <taxon>Nocardioidaceae</taxon>
        <taxon>Nocardioides</taxon>
    </lineage>
</organism>
<comment type="caution">
    <text evidence="7">The sequence shown here is derived from an EMBL/GenBank/DDBJ whole genome shotgun (WGS) entry which is preliminary data.</text>
</comment>